<proteinExistence type="predicted"/>
<dbReference type="OrthoDB" id="2417614at2759"/>
<dbReference type="InterPro" id="IPR003892">
    <property type="entry name" value="CUE"/>
</dbReference>
<evidence type="ECO:0000313" key="4">
    <source>
        <dbReference type="Proteomes" id="UP000518752"/>
    </source>
</evidence>
<protein>
    <recommendedName>
        <fullName evidence="2">CUE domain-containing protein</fullName>
    </recommendedName>
</protein>
<dbReference type="Pfam" id="PF13455">
    <property type="entry name" value="MUG113"/>
    <property type="match status" value="1"/>
</dbReference>
<feature type="region of interest" description="Disordered" evidence="1">
    <location>
        <begin position="899"/>
        <end position="936"/>
    </location>
</feature>
<feature type="compositionally biased region" description="Polar residues" evidence="1">
    <location>
        <begin position="635"/>
        <end position="647"/>
    </location>
</feature>
<dbReference type="Pfam" id="PF02845">
    <property type="entry name" value="CUE"/>
    <property type="match status" value="1"/>
</dbReference>
<feature type="compositionally biased region" description="Pro residues" evidence="1">
    <location>
        <begin position="172"/>
        <end position="198"/>
    </location>
</feature>
<dbReference type="PROSITE" id="PS51140">
    <property type="entry name" value="CUE"/>
    <property type="match status" value="1"/>
</dbReference>
<dbReference type="SMART" id="SM00546">
    <property type="entry name" value="CUE"/>
    <property type="match status" value="1"/>
</dbReference>
<dbReference type="PANTHER" id="PTHR28094">
    <property type="entry name" value="MEIOTICALLY UP-REGULATED GENE 113 PROTEIN"/>
    <property type="match status" value="1"/>
</dbReference>
<comment type="caution">
    <text evidence="3">The sequence shown here is derived from an EMBL/GenBank/DDBJ whole genome shotgun (WGS) entry which is preliminary data.</text>
</comment>
<sequence>MSSSSRSSSPTKGTSVSPTKIPASGAPPRGPRALGQSHASEQAFKELAQSMDTLELNGNSPRRVQPLANAHDRYRSEDHDIYAPRHQHTNSAPGQFVGGFNSTSAYPPPPPGQYSAAQVIGPGPLPRPPQFPTAVVDTSLTMQYASHGQPPPPSNKHLFMPYGSQAGFGTPPSRPYSAPGPPGFPHPNTSPYPGPSPLSTPGSSPAHTPAASVPSSYPIPPHYPSQQAPPPAASAPNSFPPPNPYPSSNPKPGGGRPLPTPSLSGTNGNGFGFGALPQPQHLPSSPTRPFLTTQFNSPSAGPIKQNKQQRRPRATSTPPTPITSNSVVTGVSGQIQCSGVTKAGKRCTRMVKGGPALVSVWGPGVAAAPDSCVNTNAAGSVERFCHQHAKELLTPSGFYARRQVRDGQGRRGLQEWIDFADYIPPYLHPDTQVALRVEMEKPRSQSDVEGFIYSFEIRDPKNPSPPTLSLKIGRAVNVVKRLNQWGKQCGSKEQVLRGWYPGEVDPDSDDTDDPTFVGQSMMKGRVMAGGKGVWCHRLERLIHLELADLAVHMPYLQSGWEAFTKGEGCGKRYAYAHPELDAPAAAVKGVGKNPAASNSVIVISSDSESDSEDSMGSSPSAFTTPVKGNGKVNKSKSPSKTPVNSPAKSKKDRFLANGLGNGGGGEPCKDCGQIHKEIFEFARVPKGPKGKKVGVGRSAKKHVDYYGMEWEGIVKKVIEDWGEFVANYVCPSLISLPTIPLPNPTSQHRMGEVVNVIVAFAVIVLIFRWATSSSSANGNNAAPSPADTLGFRPKNVTQDMVDTVGNMFPDLPRDNIRYDLLRTGSVETTTNKILERGFLEAASSFCFPPASYFTLYPRTVHPAQQNQRNNAAGSSASASGVQSKETLISRYNLQSKAELQNSGEQSAAMIEEEEVGGKAKWEDTPEKREASLKERKEKMILAARQRMLAAQQEKGKEKATNA</sequence>
<feature type="domain" description="CUE" evidence="2">
    <location>
        <begin position="796"/>
        <end position="838"/>
    </location>
</feature>
<reference evidence="3 4" key="1">
    <citation type="journal article" date="2020" name="ISME J.">
        <title>Uncovering the hidden diversity of litter-decomposition mechanisms in mushroom-forming fungi.</title>
        <authorList>
            <person name="Floudas D."/>
            <person name="Bentzer J."/>
            <person name="Ahren D."/>
            <person name="Johansson T."/>
            <person name="Persson P."/>
            <person name="Tunlid A."/>
        </authorList>
    </citation>
    <scope>NUCLEOTIDE SEQUENCE [LARGE SCALE GENOMIC DNA]</scope>
    <source>
        <strain evidence="3 4">CBS 406.79</strain>
    </source>
</reference>
<dbReference type="GO" id="GO:0043130">
    <property type="term" value="F:ubiquitin binding"/>
    <property type="evidence" value="ECO:0007669"/>
    <property type="project" value="InterPro"/>
</dbReference>
<feature type="region of interest" description="Disordered" evidence="1">
    <location>
        <begin position="1"/>
        <end position="327"/>
    </location>
</feature>
<gene>
    <name evidence="3" type="ORF">D9757_006424</name>
</gene>
<organism evidence="3 4">
    <name type="scientific">Collybiopsis confluens</name>
    <dbReference type="NCBI Taxonomy" id="2823264"/>
    <lineage>
        <taxon>Eukaryota</taxon>
        <taxon>Fungi</taxon>
        <taxon>Dikarya</taxon>
        <taxon>Basidiomycota</taxon>
        <taxon>Agaricomycotina</taxon>
        <taxon>Agaricomycetes</taxon>
        <taxon>Agaricomycetidae</taxon>
        <taxon>Agaricales</taxon>
        <taxon>Marasmiineae</taxon>
        <taxon>Omphalotaceae</taxon>
        <taxon>Collybiopsis</taxon>
    </lineage>
</organism>
<feature type="compositionally biased region" description="Polar residues" evidence="1">
    <location>
        <begin position="50"/>
        <end position="62"/>
    </location>
</feature>
<dbReference type="InterPro" id="IPR053006">
    <property type="entry name" value="Meiosis_regulatory"/>
</dbReference>
<dbReference type="AlphaFoldDB" id="A0A8H5M8E1"/>
<dbReference type="PANTHER" id="PTHR28094:SF1">
    <property type="entry name" value="MEIOTICALLY UP-REGULATED GENE 113 PROTEIN"/>
    <property type="match status" value="1"/>
</dbReference>
<feature type="compositionally biased region" description="Pro residues" evidence="1">
    <location>
        <begin position="217"/>
        <end position="249"/>
    </location>
</feature>
<dbReference type="Proteomes" id="UP000518752">
    <property type="component" value="Unassembled WGS sequence"/>
</dbReference>
<feature type="compositionally biased region" description="Polar residues" evidence="1">
    <location>
        <begin position="281"/>
        <end position="299"/>
    </location>
</feature>
<accession>A0A8H5M8E1</accession>
<dbReference type="EMBL" id="JAACJN010000043">
    <property type="protein sequence ID" value="KAF5384547.1"/>
    <property type="molecule type" value="Genomic_DNA"/>
</dbReference>
<feature type="compositionally biased region" description="Low complexity" evidence="1">
    <location>
        <begin position="1"/>
        <end position="33"/>
    </location>
</feature>
<evidence type="ECO:0000256" key="1">
    <source>
        <dbReference type="SAM" id="MobiDB-lite"/>
    </source>
</evidence>
<name>A0A8H5M8E1_9AGAR</name>
<keyword evidence="4" id="KW-1185">Reference proteome</keyword>
<feature type="compositionally biased region" description="Polar residues" evidence="1">
    <location>
        <begin position="136"/>
        <end position="146"/>
    </location>
</feature>
<dbReference type="CDD" id="cd14424">
    <property type="entry name" value="CUE_Cue1p_like"/>
    <property type="match status" value="1"/>
</dbReference>
<feature type="compositionally biased region" description="Basic and acidic residues" evidence="1">
    <location>
        <begin position="915"/>
        <end position="936"/>
    </location>
</feature>
<evidence type="ECO:0000313" key="3">
    <source>
        <dbReference type="EMBL" id="KAF5384547.1"/>
    </source>
</evidence>
<evidence type="ECO:0000259" key="2">
    <source>
        <dbReference type="PROSITE" id="PS51140"/>
    </source>
</evidence>
<feature type="compositionally biased region" description="Basic and acidic residues" evidence="1">
    <location>
        <begin position="70"/>
        <end position="83"/>
    </location>
</feature>
<feature type="region of interest" description="Disordered" evidence="1">
    <location>
        <begin position="604"/>
        <end position="661"/>
    </location>
</feature>
<dbReference type="Gene3D" id="1.10.8.10">
    <property type="entry name" value="DNA helicase RuvA subunit, C-terminal domain"/>
    <property type="match status" value="1"/>
</dbReference>
<feature type="compositionally biased region" description="Low complexity" evidence="1">
    <location>
        <begin position="314"/>
        <end position="326"/>
    </location>
</feature>